<dbReference type="Gene3D" id="3.40.50.300">
    <property type="entry name" value="P-loop containing nucleotide triphosphate hydrolases"/>
    <property type="match status" value="1"/>
</dbReference>
<evidence type="ECO:0000259" key="1">
    <source>
        <dbReference type="Pfam" id="PF13304"/>
    </source>
</evidence>
<dbReference type="InterPro" id="IPR003959">
    <property type="entry name" value="ATPase_AAA_core"/>
</dbReference>
<dbReference type="RefSeq" id="WP_183733220.1">
    <property type="nucleotide sequence ID" value="NZ_JACHID010000012.1"/>
</dbReference>
<dbReference type="EMBL" id="JACHID010000012">
    <property type="protein sequence ID" value="MBB5022535.1"/>
    <property type="molecule type" value="Genomic_DNA"/>
</dbReference>
<comment type="caution">
    <text evidence="2">The sequence shown here is derived from an EMBL/GenBank/DDBJ whole genome shotgun (WGS) entry which is preliminary data.</text>
</comment>
<dbReference type="InterPro" id="IPR027417">
    <property type="entry name" value="P-loop_NTPase"/>
</dbReference>
<dbReference type="GO" id="GO:0005524">
    <property type="term" value="F:ATP binding"/>
    <property type="evidence" value="ECO:0007669"/>
    <property type="project" value="InterPro"/>
</dbReference>
<dbReference type="SUPFAM" id="SSF52540">
    <property type="entry name" value="P-loop containing nucleoside triphosphate hydrolases"/>
    <property type="match status" value="1"/>
</dbReference>
<organism evidence="2 3">
    <name type="scientific">Desulfurispira natronophila</name>
    <dbReference type="NCBI Taxonomy" id="682562"/>
    <lineage>
        <taxon>Bacteria</taxon>
        <taxon>Pseudomonadati</taxon>
        <taxon>Chrysiogenota</taxon>
        <taxon>Chrysiogenia</taxon>
        <taxon>Chrysiogenales</taxon>
        <taxon>Chrysiogenaceae</taxon>
        <taxon>Desulfurispira</taxon>
    </lineage>
</organism>
<feature type="domain" description="ATPase AAA-type core" evidence="1">
    <location>
        <begin position="49"/>
        <end position="365"/>
    </location>
</feature>
<protein>
    <recommendedName>
        <fullName evidence="1">ATPase AAA-type core domain-containing protein</fullName>
    </recommendedName>
</protein>
<dbReference type="PANTHER" id="PTHR40396">
    <property type="entry name" value="ATPASE-LIKE PROTEIN"/>
    <property type="match status" value="1"/>
</dbReference>
<reference evidence="2 3" key="1">
    <citation type="submission" date="2020-08" db="EMBL/GenBank/DDBJ databases">
        <title>Genomic Encyclopedia of Type Strains, Phase IV (KMG-IV): sequencing the most valuable type-strain genomes for metagenomic binning, comparative biology and taxonomic classification.</title>
        <authorList>
            <person name="Goeker M."/>
        </authorList>
    </citation>
    <scope>NUCLEOTIDE SEQUENCE [LARGE SCALE GENOMIC DNA]</scope>
    <source>
        <strain evidence="2 3">DSM 22071</strain>
    </source>
</reference>
<evidence type="ECO:0000313" key="2">
    <source>
        <dbReference type="EMBL" id="MBB5022535.1"/>
    </source>
</evidence>
<evidence type="ECO:0000313" key="3">
    <source>
        <dbReference type="Proteomes" id="UP000528322"/>
    </source>
</evidence>
<dbReference type="Pfam" id="PF13304">
    <property type="entry name" value="AAA_21"/>
    <property type="match status" value="1"/>
</dbReference>
<keyword evidence="3" id="KW-1185">Reference proteome</keyword>
<sequence>MLVEFSVANFRSMKERQTLSMVRAKGAELLESNTFVPQVPRSTPLVRSAALYGPNSAGKTNVIQALRAMREIVLGSASTQQRGDKLPIIPFRIDKNCLKQPSEFEAIFISDGIRYQYGFRATNERVHEEWLFAFPKGYPQEWIHRTWDEQNSTYNWAPCSKLQGEKQLWQKSTRENALFLSTAVQLNSIQLQPIYDWFKSTLKIIGVGGVNPDFSVSLCEGDSKKHIMEFLKAADLGIEDMKIHKEKFDLSALPSDMPLPVKEHLLEEFGEKEIAVVQVLRKNDAGELVVFDIDEDESSGTRKIFAFAGPWYDSLKNGNVLVIDELHTSLHPALVEYMVQLFHGSKTSPGNAQLIFTTHETSILSQEIFRRDQVWFCDKDEQQSTRLYPLTDFSPKKGRENLEAAYLAGRYGAIPLIGDLLEV</sequence>
<dbReference type="Proteomes" id="UP000528322">
    <property type="component" value="Unassembled WGS sequence"/>
</dbReference>
<proteinExistence type="predicted"/>
<dbReference type="AlphaFoldDB" id="A0A7W7Y5M6"/>
<dbReference type="GO" id="GO:0016887">
    <property type="term" value="F:ATP hydrolysis activity"/>
    <property type="evidence" value="ECO:0007669"/>
    <property type="project" value="InterPro"/>
</dbReference>
<gene>
    <name evidence="2" type="ORF">HNR37_001873</name>
</gene>
<accession>A0A7W7Y5M6</accession>
<name>A0A7W7Y5M6_9BACT</name>
<dbReference type="PANTHER" id="PTHR40396:SF1">
    <property type="entry name" value="ATPASE AAA-TYPE CORE DOMAIN-CONTAINING PROTEIN"/>
    <property type="match status" value="1"/>
</dbReference>